<protein>
    <submittedName>
        <fullName evidence="2">Uncharacterized protein</fullName>
    </submittedName>
</protein>
<keyword evidence="1" id="KW-0812">Transmembrane</keyword>
<keyword evidence="1" id="KW-1133">Transmembrane helix</keyword>
<dbReference type="Proteomes" id="UP000546970">
    <property type="component" value="Unassembled WGS sequence"/>
</dbReference>
<comment type="caution">
    <text evidence="2">The sequence shown here is derived from an EMBL/GenBank/DDBJ whole genome shotgun (WGS) entry which is preliminary data.</text>
</comment>
<evidence type="ECO:0000256" key="1">
    <source>
        <dbReference type="SAM" id="Phobius"/>
    </source>
</evidence>
<keyword evidence="3" id="KW-1185">Reference proteome</keyword>
<sequence>MTLIITLLAAAIATIAWYVAGPNNQMKIGVLALMYWGAGLMWTVDGIASLIEGEAFIEIVDHAAMIDDALLGLVIVTTGLIAWALYLLVKDPEGMLRKSLAA</sequence>
<accession>A0A7X9YIK1</accession>
<feature type="transmembrane region" description="Helical" evidence="1">
    <location>
        <begin position="69"/>
        <end position="89"/>
    </location>
</feature>
<keyword evidence="1" id="KW-0472">Membrane</keyword>
<dbReference type="RefSeq" id="WP_169277575.1">
    <property type="nucleotide sequence ID" value="NZ_JABBCP010000004.1"/>
</dbReference>
<organism evidence="2 3">
    <name type="scientific">Collinsella acetigenes</name>
    <dbReference type="NCBI Taxonomy" id="2713419"/>
    <lineage>
        <taxon>Bacteria</taxon>
        <taxon>Bacillati</taxon>
        <taxon>Actinomycetota</taxon>
        <taxon>Coriobacteriia</taxon>
        <taxon>Coriobacteriales</taxon>
        <taxon>Coriobacteriaceae</taxon>
        <taxon>Collinsella</taxon>
    </lineage>
</organism>
<feature type="transmembrane region" description="Helical" evidence="1">
    <location>
        <begin position="26"/>
        <end position="48"/>
    </location>
</feature>
<name>A0A7X9YIK1_9ACTN</name>
<proteinExistence type="predicted"/>
<evidence type="ECO:0000313" key="2">
    <source>
        <dbReference type="EMBL" id="NMF55939.1"/>
    </source>
</evidence>
<dbReference type="AlphaFoldDB" id="A0A7X9YIK1"/>
<evidence type="ECO:0000313" key="3">
    <source>
        <dbReference type="Proteomes" id="UP000546970"/>
    </source>
</evidence>
<reference evidence="2 3" key="1">
    <citation type="submission" date="2020-04" db="EMBL/GenBank/DDBJ databases">
        <title>Collinsella sp. KGMB02528 nov., an anaerobic actinobacterium isolated from human feces.</title>
        <authorList>
            <person name="Han K.-I."/>
            <person name="Eom M.K."/>
            <person name="Kim J.-S."/>
            <person name="Lee K.C."/>
            <person name="Suh M.K."/>
            <person name="Park S.-H."/>
            <person name="Lee J.H."/>
            <person name="Kang S.W."/>
            <person name="Park J.-E."/>
            <person name="Oh B.S."/>
            <person name="Yu S.Y."/>
            <person name="Choi S.-H."/>
            <person name="Lee D.H."/>
            <person name="Yoon H."/>
            <person name="Kim B.-Y."/>
            <person name="Lee J.H."/>
            <person name="Lee J.-S."/>
        </authorList>
    </citation>
    <scope>NUCLEOTIDE SEQUENCE [LARGE SCALE GENOMIC DNA]</scope>
    <source>
        <strain evidence="2 3">KGMB02528</strain>
    </source>
</reference>
<dbReference type="EMBL" id="JABBCP010000004">
    <property type="protein sequence ID" value="NMF55939.1"/>
    <property type="molecule type" value="Genomic_DNA"/>
</dbReference>
<gene>
    <name evidence="2" type="ORF">HF320_06320</name>
</gene>